<dbReference type="AlphaFoldDB" id="A0A4V4HFW2"/>
<proteinExistence type="predicted"/>
<feature type="transmembrane region" description="Helical" evidence="1">
    <location>
        <begin position="123"/>
        <end position="147"/>
    </location>
</feature>
<reference evidence="2 3" key="1">
    <citation type="journal article" date="2019" name="Nat. Ecol. Evol.">
        <title>Megaphylogeny resolves global patterns of mushroom evolution.</title>
        <authorList>
            <person name="Varga T."/>
            <person name="Krizsan K."/>
            <person name="Foldi C."/>
            <person name="Dima B."/>
            <person name="Sanchez-Garcia M."/>
            <person name="Sanchez-Ramirez S."/>
            <person name="Szollosi G.J."/>
            <person name="Szarkandi J.G."/>
            <person name="Papp V."/>
            <person name="Albert L."/>
            <person name="Andreopoulos W."/>
            <person name="Angelini C."/>
            <person name="Antonin V."/>
            <person name="Barry K.W."/>
            <person name="Bougher N.L."/>
            <person name="Buchanan P."/>
            <person name="Buyck B."/>
            <person name="Bense V."/>
            <person name="Catcheside P."/>
            <person name="Chovatia M."/>
            <person name="Cooper J."/>
            <person name="Damon W."/>
            <person name="Desjardin D."/>
            <person name="Finy P."/>
            <person name="Geml J."/>
            <person name="Haridas S."/>
            <person name="Hughes K."/>
            <person name="Justo A."/>
            <person name="Karasinski D."/>
            <person name="Kautmanova I."/>
            <person name="Kiss B."/>
            <person name="Kocsube S."/>
            <person name="Kotiranta H."/>
            <person name="LaButti K.M."/>
            <person name="Lechner B.E."/>
            <person name="Liimatainen K."/>
            <person name="Lipzen A."/>
            <person name="Lukacs Z."/>
            <person name="Mihaltcheva S."/>
            <person name="Morgado L.N."/>
            <person name="Niskanen T."/>
            <person name="Noordeloos M.E."/>
            <person name="Ohm R.A."/>
            <person name="Ortiz-Santana B."/>
            <person name="Ovrebo C."/>
            <person name="Racz N."/>
            <person name="Riley R."/>
            <person name="Savchenko A."/>
            <person name="Shiryaev A."/>
            <person name="Soop K."/>
            <person name="Spirin V."/>
            <person name="Szebenyi C."/>
            <person name="Tomsovsky M."/>
            <person name="Tulloss R.E."/>
            <person name="Uehling J."/>
            <person name="Grigoriev I.V."/>
            <person name="Vagvolgyi C."/>
            <person name="Papp T."/>
            <person name="Martin F.M."/>
            <person name="Miettinen O."/>
            <person name="Hibbett D.S."/>
            <person name="Nagy L.G."/>
        </authorList>
    </citation>
    <scope>NUCLEOTIDE SEQUENCE [LARGE SCALE GENOMIC DNA]</scope>
    <source>
        <strain evidence="2 3">CBS 962.96</strain>
    </source>
</reference>
<evidence type="ECO:0008006" key="4">
    <source>
        <dbReference type="Google" id="ProtNLM"/>
    </source>
</evidence>
<keyword evidence="1" id="KW-0812">Transmembrane</keyword>
<keyword evidence="1" id="KW-0472">Membrane</keyword>
<organism evidence="2 3">
    <name type="scientific">Dendrothele bispora (strain CBS 962.96)</name>
    <dbReference type="NCBI Taxonomy" id="1314807"/>
    <lineage>
        <taxon>Eukaryota</taxon>
        <taxon>Fungi</taxon>
        <taxon>Dikarya</taxon>
        <taxon>Basidiomycota</taxon>
        <taxon>Agaricomycotina</taxon>
        <taxon>Agaricomycetes</taxon>
        <taxon>Agaricomycetidae</taxon>
        <taxon>Agaricales</taxon>
        <taxon>Agaricales incertae sedis</taxon>
        <taxon>Dendrothele</taxon>
    </lineage>
</organism>
<dbReference type="Proteomes" id="UP000297245">
    <property type="component" value="Unassembled WGS sequence"/>
</dbReference>
<gene>
    <name evidence="2" type="ORF">K435DRAFT_858551</name>
</gene>
<keyword evidence="1" id="KW-1133">Transmembrane helix</keyword>
<name>A0A4V4HFW2_DENBC</name>
<accession>A0A4V4HFW2</accession>
<protein>
    <recommendedName>
        <fullName evidence="4">RNI-like protein</fullName>
    </recommendedName>
</protein>
<keyword evidence="3" id="KW-1185">Reference proteome</keyword>
<evidence type="ECO:0000313" key="3">
    <source>
        <dbReference type="Proteomes" id="UP000297245"/>
    </source>
</evidence>
<dbReference type="EMBL" id="ML179177">
    <property type="protein sequence ID" value="THU96435.1"/>
    <property type="molecule type" value="Genomic_DNA"/>
</dbReference>
<evidence type="ECO:0000313" key="2">
    <source>
        <dbReference type="EMBL" id="THU96435.1"/>
    </source>
</evidence>
<evidence type="ECO:0000256" key="1">
    <source>
        <dbReference type="SAM" id="Phobius"/>
    </source>
</evidence>
<sequence length="171" mass="18551">MATTLLDQVIELVSAIPVRSLCFEGLGGAMGQETLQMDAWTGEGLLNAVGLSTELARLEISDCTFSPDGLADLLSFDGRSLRVLKLTSIAVDVGVNGDQALLSLERWMVGPRQPAQSSTVDCLQLFGCNTLALVLVACIFVTGHHWVVRELRFKPNLVTRMPTTVETFHFS</sequence>